<evidence type="ECO:0000256" key="5">
    <source>
        <dbReference type="NCBIfam" id="TIGR03334"/>
    </source>
</evidence>
<dbReference type="EC" id="1.2.7.8" evidence="5"/>
<reference evidence="7 8" key="1">
    <citation type="journal article" date="2001" name="J. Bacteriol.">
        <title>Genome sequence and comparative analysis of the solvent-producing bacterium Clostridium acetobutylicum.</title>
        <authorList>
            <person name="Nolling J."/>
            <person name="Breton G."/>
            <person name="Omelchenko M.V."/>
            <person name="Makarova K.S."/>
            <person name="Zeng Q."/>
            <person name="Gibson R."/>
            <person name="Lee H.M."/>
            <person name="Dubois J."/>
            <person name="Qiu D."/>
            <person name="Hitti J."/>
            <person name="Wolf Y.I."/>
            <person name="Tatusov R.L."/>
            <person name="Sabathe F."/>
            <person name="Doucette-Stamm L."/>
            <person name="Soucaille P."/>
            <person name="Daly M.J."/>
            <person name="Bennett G.N."/>
            <person name="Koonin E.V."/>
            <person name="Smith D.R."/>
        </authorList>
    </citation>
    <scope>NUCLEOTIDE SEQUENCE [LARGE SCALE GENOMIC DNA]</scope>
    <source>
        <strain evidence="8">ATCC 824 / DSM 792 / JCM 1419 / LMG 5710 / VKM B-1787</strain>
    </source>
</reference>
<dbReference type="HOGENOM" id="CLU_087284_1_1_9"/>
<evidence type="ECO:0000256" key="4">
    <source>
        <dbReference type="ARBA" id="ARBA00048332"/>
    </source>
</evidence>
<dbReference type="PIR" id="D97146">
    <property type="entry name" value="D97146"/>
</dbReference>
<keyword evidence="3" id="KW-0560">Oxidoreductase</keyword>
<dbReference type="PANTHER" id="PTHR43854:SF1">
    <property type="entry name" value="INDOLEPYRUVATE OXIDOREDUCTASE SUBUNIT IORB"/>
    <property type="match status" value="1"/>
</dbReference>
<evidence type="ECO:0000259" key="6">
    <source>
        <dbReference type="Pfam" id="PF01558"/>
    </source>
</evidence>
<organism evidence="7 8">
    <name type="scientific">Clostridium acetobutylicum (strain ATCC 824 / DSM 792 / JCM 1419 / IAM 19013 / LMG 5710 / NBRC 13948 / NRRL B-527 / VKM B-1787 / 2291 / W)</name>
    <dbReference type="NCBI Taxonomy" id="272562"/>
    <lineage>
        <taxon>Bacteria</taxon>
        <taxon>Bacillati</taxon>
        <taxon>Bacillota</taxon>
        <taxon>Clostridia</taxon>
        <taxon>Eubacteriales</taxon>
        <taxon>Clostridiaceae</taxon>
        <taxon>Clostridium</taxon>
    </lineage>
</organism>
<comment type="function">
    <text evidence="1">Catalyzes the ferredoxin-dependent oxidative decarboxylation of arylpyruvates.</text>
</comment>
<evidence type="ECO:0000256" key="1">
    <source>
        <dbReference type="ARBA" id="ARBA00002995"/>
    </source>
</evidence>
<dbReference type="InterPro" id="IPR019752">
    <property type="entry name" value="Pyrv/ketoisovalerate_OxRed_cat"/>
</dbReference>
<dbReference type="Proteomes" id="UP000000814">
    <property type="component" value="Chromosome"/>
</dbReference>
<evidence type="ECO:0000313" key="7">
    <source>
        <dbReference type="EMBL" id="AAK79959.1"/>
    </source>
</evidence>
<dbReference type="PATRIC" id="fig|272562.8.peg.2207"/>
<evidence type="ECO:0000256" key="2">
    <source>
        <dbReference type="ARBA" id="ARBA00011238"/>
    </source>
</evidence>
<dbReference type="NCBIfam" id="TIGR03334">
    <property type="entry name" value="IOR_beta"/>
    <property type="match status" value="1"/>
</dbReference>
<dbReference type="NCBIfam" id="NF005325">
    <property type="entry name" value="PRK06853.1-5"/>
    <property type="match status" value="1"/>
</dbReference>
<dbReference type="RefSeq" id="WP_010965300.1">
    <property type="nucleotide sequence ID" value="NC_003030.1"/>
</dbReference>
<dbReference type="OrthoDB" id="9789125at2"/>
<dbReference type="InterPro" id="IPR052198">
    <property type="entry name" value="IorB_Oxidoreductase"/>
</dbReference>
<dbReference type="KEGG" id="cac:CA_C2000"/>
<dbReference type="STRING" id="272562.CA_C2000"/>
<accession>Q97HL1</accession>
<dbReference type="InterPro" id="IPR017719">
    <property type="entry name" value="Indolepyruvate_Fd_OxRdtase_bsu"/>
</dbReference>
<proteinExistence type="predicted"/>
<evidence type="ECO:0000313" key="8">
    <source>
        <dbReference type="Proteomes" id="UP000000814"/>
    </source>
</evidence>
<dbReference type="GeneID" id="44998487"/>
<dbReference type="SUPFAM" id="SSF53323">
    <property type="entry name" value="Pyruvate-ferredoxin oxidoreductase, PFOR, domain III"/>
    <property type="match status" value="1"/>
</dbReference>
<comment type="subunit">
    <text evidence="2">Heterodimer of the IorA and IorB subunits.</text>
</comment>
<dbReference type="eggNOG" id="COG1014">
    <property type="taxonomic scope" value="Bacteria"/>
</dbReference>
<dbReference type="InterPro" id="IPR002869">
    <property type="entry name" value="Pyrv_flavodox_OxRed_cen"/>
</dbReference>
<keyword evidence="8" id="KW-1185">Reference proteome</keyword>
<dbReference type="PANTHER" id="PTHR43854">
    <property type="entry name" value="INDOLEPYRUVATE OXIDOREDUCTASE SUBUNIT IORB"/>
    <property type="match status" value="1"/>
</dbReference>
<dbReference type="AlphaFoldDB" id="Q97HL1"/>
<comment type="catalytic activity">
    <reaction evidence="4">
        <text>indole-3-pyruvate + 2 oxidized [2Fe-2S]-[ferredoxin] + CoA = (indol-3-yl)acetyl-CoA + 2 reduced [2Fe-2S]-[ferredoxin] + CO2 + H(+)</text>
        <dbReference type="Rhea" id="RHEA:12645"/>
        <dbReference type="Rhea" id="RHEA-COMP:10000"/>
        <dbReference type="Rhea" id="RHEA-COMP:10001"/>
        <dbReference type="ChEBI" id="CHEBI:15378"/>
        <dbReference type="ChEBI" id="CHEBI:16526"/>
        <dbReference type="ChEBI" id="CHEBI:17640"/>
        <dbReference type="ChEBI" id="CHEBI:33737"/>
        <dbReference type="ChEBI" id="CHEBI:33738"/>
        <dbReference type="ChEBI" id="CHEBI:57271"/>
        <dbReference type="ChEBI" id="CHEBI:57287"/>
        <dbReference type="EC" id="1.2.7.8"/>
    </reaction>
</comment>
<gene>
    <name evidence="7" type="primary">iorB</name>
    <name evidence="7" type="ordered locus">CA_C2000</name>
</gene>
<dbReference type="Pfam" id="PF01558">
    <property type="entry name" value="POR"/>
    <property type="match status" value="1"/>
</dbReference>
<evidence type="ECO:0000256" key="3">
    <source>
        <dbReference type="ARBA" id="ARBA00023002"/>
    </source>
</evidence>
<protein>
    <recommendedName>
        <fullName evidence="5">Indolepyruvate ferredoxin oxidoreductase subunit beta</fullName>
        <ecNumber evidence="5">1.2.7.8</ecNumber>
    </recommendedName>
</protein>
<name>Q97HL1_CLOAB</name>
<dbReference type="EMBL" id="AE001437">
    <property type="protein sequence ID" value="AAK79959.1"/>
    <property type="molecule type" value="Genomic_DNA"/>
</dbReference>
<sequence>MRNINIIIVGVGGQGALLASKILGRVGMKKNYDVKVSEVHGMSQRGGSVVTYVRFGEKLHSPIVEKGQADIILAFEELEALRWIEYLNEKGIVIVNTEKIYPLPVIIGKEKYPDNIIDSIKSVCKNTISLDCLKICKKYKNMKISNMVILGAFSRVMDIEKELWIQSIKETVPQRFLDINMKAFEEGRMENL</sequence>
<dbReference type="Gene3D" id="3.40.920.10">
    <property type="entry name" value="Pyruvate-ferredoxin oxidoreductase, PFOR, domain III"/>
    <property type="match status" value="1"/>
</dbReference>
<dbReference type="GO" id="GO:0043805">
    <property type="term" value="F:indolepyruvate ferredoxin oxidoreductase activity"/>
    <property type="evidence" value="ECO:0007669"/>
    <property type="project" value="UniProtKB-EC"/>
</dbReference>
<feature type="domain" description="Pyruvate/ketoisovalerate oxidoreductase catalytic" evidence="6">
    <location>
        <begin position="12"/>
        <end position="188"/>
    </location>
</feature>